<organism evidence="2 3">
    <name type="scientific">Geodermatophilus amargosae</name>
    <dbReference type="NCBI Taxonomy" id="1296565"/>
    <lineage>
        <taxon>Bacteria</taxon>
        <taxon>Bacillati</taxon>
        <taxon>Actinomycetota</taxon>
        <taxon>Actinomycetes</taxon>
        <taxon>Geodermatophilales</taxon>
        <taxon>Geodermatophilaceae</taxon>
        <taxon>Geodermatophilus</taxon>
    </lineage>
</organism>
<name>A0A1I7BI06_9ACTN</name>
<evidence type="ECO:0000313" key="3">
    <source>
        <dbReference type="Proteomes" id="UP000199546"/>
    </source>
</evidence>
<dbReference type="RefSeq" id="WP_093581379.1">
    <property type="nucleotide sequence ID" value="NZ_FPBA01000014.1"/>
</dbReference>
<accession>A0A1I7BI06</accession>
<gene>
    <name evidence="2" type="ORF">SAMN05660657_03589</name>
</gene>
<reference evidence="3" key="1">
    <citation type="submission" date="2016-10" db="EMBL/GenBank/DDBJ databases">
        <authorList>
            <person name="Varghese N."/>
            <person name="Submissions S."/>
        </authorList>
    </citation>
    <scope>NUCLEOTIDE SEQUENCE [LARGE SCALE GENOMIC DNA]</scope>
    <source>
        <strain evidence="3">DSM 46136</strain>
    </source>
</reference>
<keyword evidence="3" id="KW-1185">Reference proteome</keyword>
<dbReference type="AlphaFoldDB" id="A0A1I7BI06"/>
<feature type="transmembrane region" description="Helical" evidence="1">
    <location>
        <begin position="45"/>
        <end position="65"/>
    </location>
</feature>
<keyword evidence="1" id="KW-1133">Transmembrane helix</keyword>
<dbReference type="InterPro" id="IPR046177">
    <property type="entry name" value="DUF6186"/>
</dbReference>
<keyword evidence="1" id="KW-0472">Membrane</keyword>
<proteinExistence type="predicted"/>
<keyword evidence="1" id="KW-0812">Transmembrane</keyword>
<evidence type="ECO:0000313" key="2">
    <source>
        <dbReference type="EMBL" id="SFT86787.1"/>
    </source>
</evidence>
<dbReference type="EMBL" id="FPBA01000014">
    <property type="protein sequence ID" value="SFT86787.1"/>
    <property type="molecule type" value="Genomic_DNA"/>
</dbReference>
<dbReference type="Pfam" id="PF19684">
    <property type="entry name" value="DUF6186"/>
    <property type="match status" value="1"/>
</dbReference>
<dbReference type="OrthoDB" id="4564350at2"/>
<evidence type="ECO:0000256" key="1">
    <source>
        <dbReference type="SAM" id="Phobius"/>
    </source>
</evidence>
<protein>
    <submittedName>
        <fullName evidence="2">Uncharacterized protein</fullName>
    </submittedName>
</protein>
<dbReference type="Proteomes" id="UP000199546">
    <property type="component" value="Unassembled WGS sequence"/>
</dbReference>
<sequence>MTNGVLTSSAGFLGLLVVGLAVEVCARLGLGPATASQALGAAMRTTPGRAVVLLAWLWIGVHFLAR</sequence>